<keyword evidence="5 9" id="KW-0798">TonB box</keyword>
<evidence type="ECO:0000256" key="10">
    <source>
        <dbReference type="SAM" id="SignalP"/>
    </source>
</evidence>
<evidence type="ECO:0000256" key="8">
    <source>
        <dbReference type="PROSITE-ProRule" id="PRU01360"/>
    </source>
</evidence>
<dbReference type="Gene3D" id="2.170.130.10">
    <property type="entry name" value="TonB-dependent receptor, plug domain"/>
    <property type="match status" value="1"/>
</dbReference>
<dbReference type="CDD" id="cd01347">
    <property type="entry name" value="ligand_gated_channel"/>
    <property type="match status" value="1"/>
</dbReference>
<evidence type="ECO:0000256" key="7">
    <source>
        <dbReference type="ARBA" id="ARBA00023237"/>
    </source>
</evidence>
<evidence type="ECO:0000259" key="12">
    <source>
        <dbReference type="Pfam" id="PF07715"/>
    </source>
</evidence>
<dbReference type="SUPFAM" id="SSF56935">
    <property type="entry name" value="Porins"/>
    <property type="match status" value="1"/>
</dbReference>
<proteinExistence type="inferred from homology"/>
<dbReference type="Pfam" id="PF07715">
    <property type="entry name" value="Plug"/>
    <property type="match status" value="1"/>
</dbReference>
<dbReference type="NCBIfam" id="TIGR01782">
    <property type="entry name" value="TonB-Xanth-Caul"/>
    <property type="match status" value="1"/>
</dbReference>
<organism evidence="13 14">
    <name type="scientific">Sphingomonas abietis</name>
    <dbReference type="NCBI Taxonomy" id="3012344"/>
    <lineage>
        <taxon>Bacteria</taxon>
        <taxon>Pseudomonadati</taxon>
        <taxon>Pseudomonadota</taxon>
        <taxon>Alphaproteobacteria</taxon>
        <taxon>Sphingomonadales</taxon>
        <taxon>Sphingomonadaceae</taxon>
        <taxon>Sphingomonas</taxon>
    </lineage>
</organism>
<evidence type="ECO:0000256" key="5">
    <source>
        <dbReference type="ARBA" id="ARBA00023077"/>
    </source>
</evidence>
<dbReference type="PANTHER" id="PTHR40980">
    <property type="entry name" value="PLUG DOMAIN-CONTAINING PROTEIN"/>
    <property type="match status" value="1"/>
</dbReference>
<dbReference type="InterPro" id="IPR010104">
    <property type="entry name" value="TonB_rcpt_bac"/>
</dbReference>
<dbReference type="Gene3D" id="2.40.170.20">
    <property type="entry name" value="TonB-dependent receptor, beta-barrel domain"/>
    <property type="match status" value="1"/>
</dbReference>
<evidence type="ECO:0000313" key="13">
    <source>
        <dbReference type="EMBL" id="WBO21859.1"/>
    </source>
</evidence>
<keyword evidence="6 8" id="KW-0472">Membrane</keyword>
<dbReference type="Pfam" id="PF00593">
    <property type="entry name" value="TonB_dep_Rec_b-barrel"/>
    <property type="match status" value="1"/>
</dbReference>
<evidence type="ECO:0000256" key="6">
    <source>
        <dbReference type="ARBA" id="ARBA00023136"/>
    </source>
</evidence>
<keyword evidence="2 8" id="KW-0813">Transport</keyword>
<comment type="subcellular location">
    <subcellularLocation>
        <location evidence="1 8">Cell outer membrane</location>
        <topology evidence="1 8">Multi-pass membrane protein</topology>
    </subcellularLocation>
</comment>
<feature type="chain" id="PRO_5046762201" evidence="10">
    <location>
        <begin position="27"/>
        <end position="908"/>
    </location>
</feature>
<evidence type="ECO:0000313" key="14">
    <source>
        <dbReference type="Proteomes" id="UP001210865"/>
    </source>
</evidence>
<keyword evidence="7 8" id="KW-0998">Cell outer membrane</keyword>
<accession>A0ABY7NK44</accession>
<dbReference type="InterPro" id="IPR037066">
    <property type="entry name" value="Plug_dom_sf"/>
</dbReference>
<feature type="domain" description="TonB-dependent receptor-like beta-barrel" evidence="11">
    <location>
        <begin position="418"/>
        <end position="875"/>
    </location>
</feature>
<evidence type="ECO:0000256" key="3">
    <source>
        <dbReference type="ARBA" id="ARBA00022452"/>
    </source>
</evidence>
<protein>
    <submittedName>
        <fullName evidence="13">TonB-dependent receptor</fullName>
    </submittedName>
</protein>
<dbReference type="EMBL" id="CP115174">
    <property type="protein sequence ID" value="WBO21859.1"/>
    <property type="molecule type" value="Genomic_DNA"/>
</dbReference>
<name>A0ABY7NK44_9SPHN</name>
<dbReference type="PANTHER" id="PTHR40980:SF3">
    <property type="entry name" value="TONB-DEPENDENT RECEPTOR-LIKE BETA-BARREL DOMAIN-CONTAINING PROTEIN"/>
    <property type="match status" value="1"/>
</dbReference>
<dbReference type="InterPro" id="IPR039426">
    <property type="entry name" value="TonB-dep_rcpt-like"/>
</dbReference>
<comment type="similarity">
    <text evidence="8 9">Belongs to the TonB-dependent receptor family.</text>
</comment>
<feature type="signal peptide" evidence="10">
    <location>
        <begin position="1"/>
        <end position="26"/>
    </location>
</feature>
<dbReference type="PROSITE" id="PS52016">
    <property type="entry name" value="TONB_DEPENDENT_REC_3"/>
    <property type="match status" value="1"/>
</dbReference>
<feature type="domain" description="TonB-dependent receptor plug" evidence="12">
    <location>
        <begin position="61"/>
        <end position="179"/>
    </location>
</feature>
<keyword evidence="14" id="KW-1185">Reference proteome</keyword>
<keyword evidence="13" id="KW-0675">Receptor</keyword>
<keyword evidence="10" id="KW-0732">Signal</keyword>
<dbReference type="InterPro" id="IPR012910">
    <property type="entry name" value="Plug_dom"/>
</dbReference>
<reference evidence="13 14" key="1">
    <citation type="submission" date="2022-12" db="EMBL/GenBank/DDBJ databases">
        <title>Sphingomonas abieness sp. nov., an endophytic bacterium isolated from Abies koreana.</title>
        <authorList>
            <person name="Jiang L."/>
            <person name="Lee J."/>
        </authorList>
    </citation>
    <scope>NUCLEOTIDE SEQUENCE [LARGE SCALE GENOMIC DNA]</scope>
    <source>
        <strain evidence="14">PAMB 00755</strain>
    </source>
</reference>
<evidence type="ECO:0000256" key="4">
    <source>
        <dbReference type="ARBA" id="ARBA00022692"/>
    </source>
</evidence>
<gene>
    <name evidence="13" type="ORF">PBT88_17080</name>
</gene>
<evidence type="ECO:0000256" key="1">
    <source>
        <dbReference type="ARBA" id="ARBA00004571"/>
    </source>
</evidence>
<evidence type="ECO:0000259" key="11">
    <source>
        <dbReference type="Pfam" id="PF00593"/>
    </source>
</evidence>
<sequence length="908" mass="98302">MVGASKTLWTISASLAALATAMPAVAQDVAPSDTSQPSPAKSDEIIVTGIRASIQASLDQKRKSDMVSEVITAQDIGKFPDKNVADSLGRLTGVNVVTGSANAGGFGENQSVSIRGTDPNLNLTLLDGHGIATGDWFVLDQQNGGRSFNFSMLPSEIVGSLEVYKSSEADLPEGGVGGTINVHTRRPLDMKSGTISLTGQGVHNDLAGGWQPQFSGVASWKNETGTFGVLVSGFYEKRDFRRDGQEFLGYAAASNFNGTGQTVDYPTLIGNAYFTQQRIRKGGNFAAQWKPSDRLEVNLTGLYTRMDANNVNVNSMAWVSNVIGANSTPGTPGYTLGDYTTYKAKDGNTYLTSASWGGTTADGTPVNGKVQDDIFRTAYSSTWNADLDTKWRPTDALTLEGDIGYTKGKGATTDTEAWETYWHTGMSYAFDGKHADLSFPDLPTDTGSAAYLDNYYSYSWGGKIISPDKEFYAKLDAEYAINNGWLKSIKVGGRYTDHKRSLDYTAYSWAGNTTCATSGTCTLGSVYSGQMTPGDYSDGIAGAAPYPLADRDKVLAELATNGGRQFAFYPPQSFSVQEKDAAVYAMAKVGNDRDWRGNVGVRAIHTDLSTVQYSQNAPDITIVNQFGKFGEVDDGSKYWDVLPSANLTYNVTSKMLVRGAVAKVMSRPGYAQLAGAFSLDDLGLSGTAGGNPHLKPYRAWQYNLDAEWYYAPQALFSIGLFALDIQNYITSNSTTIFYVTQQHPLGANFNVTAPVNGGGGTNKGVEVSWQQPIKWGFGVIANYTYSDAKKDKSALLPIDGGNRAIDGNSKQTYNLTGYFENKLLSLRVAYSYRSKFRSGVDRSTPMWQDGYGQLDGSLLVHVMPHIDLSFDAQNITNSKLYYFVGDKNVPRAYYNNGRTVYAGARVNF</sequence>
<keyword evidence="4 8" id="KW-0812">Transmembrane</keyword>
<dbReference type="RefSeq" id="WP_270076507.1">
    <property type="nucleotide sequence ID" value="NZ_CP115174.1"/>
</dbReference>
<dbReference type="Proteomes" id="UP001210865">
    <property type="component" value="Chromosome"/>
</dbReference>
<evidence type="ECO:0000256" key="9">
    <source>
        <dbReference type="RuleBase" id="RU003357"/>
    </source>
</evidence>
<dbReference type="InterPro" id="IPR036942">
    <property type="entry name" value="Beta-barrel_TonB_sf"/>
</dbReference>
<evidence type="ECO:0000256" key="2">
    <source>
        <dbReference type="ARBA" id="ARBA00022448"/>
    </source>
</evidence>
<keyword evidence="3 8" id="KW-1134">Transmembrane beta strand</keyword>
<dbReference type="InterPro" id="IPR000531">
    <property type="entry name" value="Beta-barrel_TonB"/>
</dbReference>